<name>A0AAD6ZPL0_9AGAR</name>
<dbReference type="AlphaFoldDB" id="A0AAD6ZPL0"/>
<proteinExistence type="predicted"/>
<sequence>MSFGEAGLQRQGVEQAEPQYGDETLGQFSDILNDLVLRPAGGGGESGRPGLVDTATREGEEELSGTASSSSSAHQAVGRVAVVLLKWKVANGGSDRVGSRTHPLPFSDQESWCGSTGKTKGDTWVNLGPNPTQPIYCCSYHFICNGVNVGEFIDPKLFAGCEWYKPDMEAMRELLNHEPDANEKEAASVWGIISRFYGWIVRSKCKVECEVGEEVERRQEVVCWWLDGLWDGI</sequence>
<keyword evidence="3" id="KW-1185">Reference proteome</keyword>
<evidence type="ECO:0000256" key="1">
    <source>
        <dbReference type="SAM" id="MobiDB-lite"/>
    </source>
</evidence>
<dbReference type="Proteomes" id="UP001218218">
    <property type="component" value="Unassembled WGS sequence"/>
</dbReference>
<evidence type="ECO:0000313" key="2">
    <source>
        <dbReference type="EMBL" id="KAJ7333398.1"/>
    </source>
</evidence>
<dbReference type="EMBL" id="JARIHO010000034">
    <property type="protein sequence ID" value="KAJ7333398.1"/>
    <property type="molecule type" value="Genomic_DNA"/>
</dbReference>
<comment type="caution">
    <text evidence="2">The sequence shown here is derived from an EMBL/GenBank/DDBJ whole genome shotgun (WGS) entry which is preliminary data.</text>
</comment>
<accession>A0AAD6ZPL0</accession>
<gene>
    <name evidence="2" type="ORF">DFH08DRAFT_814513</name>
</gene>
<evidence type="ECO:0000313" key="3">
    <source>
        <dbReference type="Proteomes" id="UP001218218"/>
    </source>
</evidence>
<reference evidence="2" key="1">
    <citation type="submission" date="2023-03" db="EMBL/GenBank/DDBJ databases">
        <title>Massive genome expansion in bonnet fungi (Mycena s.s.) driven by repeated elements and novel gene families across ecological guilds.</title>
        <authorList>
            <consortium name="Lawrence Berkeley National Laboratory"/>
            <person name="Harder C.B."/>
            <person name="Miyauchi S."/>
            <person name="Viragh M."/>
            <person name="Kuo A."/>
            <person name="Thoen E."/>
            <person name="Andreopoulos B."/>
            <person name="Lu D."/>
            <person name="Skrede I."/>
            <person name="Drula E."/>
            <person name="Henrissat B."/>
            <person name="Morin E."/>
            <person name="Kohler A."/>
            <person name="Barry K."/>
            <person name="LaButti K."/>
            <person name="Morin E."/>
            <person name="Salamov A."/>
            <person name="Lipzen A."/>
            <person name="Mereny Z."/>
            <person name="Hegedus B."/>
            <person name="Baldrian P."/>
            <person name="Stursova M."/>
            <person name="Weitz H."/>
            <person name="Taylor A."/>
            <person name="Grigoriev I.V."/>
            <person name="Nagy L.G."/>
            <person name="Martin F."/>
            <person name="Kauserud H."/>
        </authorList>
    </citation>
    <scope>NUCLEOTIDE SEQUENCE</scope>
    <source>
        <strain evidence="2">CBHHK002</strain>
    </source>
</reference>
<organism evidence="2 3">
    <name type="scientific">Mycena albidolilacea</name>
    <dbReference type="NCBI Taxonomy" id="1033008"/>
    <lineage>
        <taxon>Eukaryota</taxon>
        <taxon>Fungi</taxon>
        <taxon>Dikarya</taxon>
        <taxon>Basidiomycota</taxon>
        <taxon>Agaricomycotina</taxon>
        <taxon>Agaricomycetes</taxon>
        <taxon>Agaricomycetidae</taxon>
        <taxon>Agaricales</taxon>
        <taxon>Marasmiineae</taxon>
        <taxon>Mycenaceae</taxon>
        <taxon>Mycena</taxon>
    </lineage>
</organism>
<feature type="region of interest" description="Disordered" evidence="1">
    <location>
        <begin position="1"/>
        <end position="72"/>
    </location>
</feature>
<protein>
    <submittedName>
        <fullName evidence="2">Uncharacterized protein</fullName>
    </submittedName>
</protein>